<dbReference type="OrthoDB" id="999524at2759"/>
<dbReference type="AlphaFoldDB" id="A0A7J9HTN0"/>
<gene>
    <name evidence="1" type="ORF">Gohar_027051</name>
</gene>
<dbReference type="Proteomes" id="UP000593560">
    <property type="component" value="Unassembled WGS sequence"/>
</dbReference>
<dbReference type="PANTHER" id="PTHR48200:SF1">
    <property type="entry name" value="AMINOTRANSFERASE-LIKE PLANT MOBILE DOMAIN-CONTAINING PROTEIN"/>
    <property type="match status" value="1"/>
</dbReference>
<dbReference type="PANTHER" id="PTHR48200">
    <property type="entry name" value="PROTEIN, PUTATIVE-RELATED"/>
    <property type="match status" value="1"/>
</dbReference>
<name>A0A7J9HTN0_9ROSI</name>
<sequence length="74" mass="9029">MSKAWNQTYRMKRFTVGPMTTPKFYGWWNKRVNDNIPGSSQEGVRPMEEYLQKLETKKLRKWKNKAKEDFEDRL</sequence>
<dbReference type="EMBL" id="JABFAD010000011">
    <property type="protein sequence ID" value="MBA0813176.1"/>
    <property type="molecule type" value="Genomic_DNA"/>
</dbReference>
<keyword evidence="2" id="KW-1185">Reference proteome</keyword>
<accession>A0A7J9HTN0</accession>
<evidence type="ECO:0000313" key="1">
    <source>
        <dbReference type="EMBL" id="MBA0813176.1"/>
    </source>
</evidence>
<protein>
    <submittedName>
        <fullName evidence="1">Uncharacterized protein</fullName>
    </submittedName>
</protein>
<evidence type="ECO:0000313" key="2">
    <source>
        <dbReference type="Proteomes" id="UP000593560"/>
    </source>
</evidence>
<proteinExistence type="predicted"/>
<comment type="caution">
    <text evidence="1">The sequence shown here is derived from an EMBL/GenBank/DDBJ whole genome shotgun (WGS) entry which is preliminary data.</text>
</comment>
<organism evidence="1 2">
    <name type="scientific">Gossypium harknessii</name>
    <dbReference type="NCBI Taxonomy" id="34285"/>
    <lineage>
        <taxon>Eukaryota</taxon>
        <taxon>Viridiplantae</taxon>
        <taxon>Streptophyta</taxon>
        <taxon>Embryophyta</taxon>
        <taxon>Tracheophyta</taxon>
        <taxon>Spermatophyta</taxon>
        <taxon>Magnoliopsida</taxon>
        <taxon>eudicotyledons</taxon>
        <taxon>Gunneridae</taxon>
        <taxon>Pentapetalae</taxon>
        <taxon>rosids</taxon>
        <taxon>malvids</taxon>
        <taxon>Malvales</taxon>
        <taxon>Malvaceae</taxon>
        <taxon>Malvoideae</taxon>
        <taxon>Gossypium</taxon>
    </lineage>
</organism>
<reference evidence="1 2" key="1">
    <citation type="journal article" date="2019" name="Genome Biol. Evol.">
        <title>Insights into the evolution of the New World diploid cottons (Gossypium, subgenus Houzingenia) based on genome sequencing.</title>
        <authorList>
            <person name="Grover C.E."/>
            <person name="Arick M.A. 2nd"/>
            <person name="Thrash A."/>
            <person name="Conover J.L."/>
            <person name="Sanders W.S."/>
            <person name="Peterson D.G."/>
            <person name="Frelichowski J.E."/>
            <person name="Scheffler J.A."/>
            <person name="Scheffler B.E."/>
            <person name="Wendel J.F."/>
        </authorList>
    </citation>
    <scope>NUCLEOTIDE SEQUENCE [LARGE SCALE GENOMIC DNA]</scope>
    <source>
        <strain evidence="1">0</strain>
        <tissue evidence="1">Leaf</tissue>
    </source>
</reference>